<evidence type="ECO:0000313" key="1">
    <source>
        <dbReference type="EMBL" id="MBD2531346.1"/>
    </source>
</evidence>
<keyword evidence="2" id="KW-1185">Reference proteome</keyword>
<accession>A0ABR8DPI9</accession>
<dbReference type="Proteomes" id="UP000623440">
    <property type="component" value="Unassembled WGS sequence"/>
</dbReference>
<comment type="caution">
    <text evidence="1">The sequence shown here is derived from an EMBL/GenBank/DDBJ whole genome shotgun (WGS) entry which is preliminary data.</text>
</comment>
<dbReference type="EMBL" id="JACJSI010000033">
    <property type="protein sequence ID" value="MBD2531346.1"/>
    <property type="molecule type" value="Genomic_DNA"/>
</dbReference>
<proteinExistence type="predicted"/>
<organism evidence="1 2">
    <name type="scientific">Nostoc flagelliforme FACHB-838</name>
    <dbReference type="NCBI Taxonomy" id="2692904"/>
    <lineage>
        <taxon>Bacteria</taxon>
        <taxon>Bacillati</taxon>
        <taxon>Cyanobacteriota</taxon>
        <taxon>Cyanophyceae</taxon>
        <taxon>Nostocales</taxon>
        <taxon>Nostocaceae</taxon>
        <taxon>Nostoc</taxon>
    </lineage>
</organism>
<sequence length="233" mass="24069">MAMSMIKKVINRGKNKQGSSTSRILTLPVLAIAGWLTTLLPNVAVAASYSNDYSVCAGRLLKVGVTAEAASLGCASALRPRDLAACVVKIENQTQIAATDALYSCGKARRPEELATCVVGASSSTQEAINPAVLDYCGRSLLPVRFGQCVVGLRSQIDLPPTQVLDTCISGGDSVIGASSLSTPSTIIPAGSSPSTEITPFPTQQIVPAQPIVPTQPVIPTQPLIPAQPGTTN</sequence>
<reference evidence="1 2" key="1">
    <citation type="journal article" date="2020" name="ISME J.">
        <title>Comparative genomics reveals insights into cyanobacterial evolution and habitat adaptation.</title>
        <authorList>
            <person name="Chen M.Y."/>
            <person name="Teng W.K."/>
            <person name="Zhao L."/>
            <person name="Hu C.X."/>
            <person name="Zhou Y.K."/>
            <person name="Han B.P."/>
            <person name="Song L.R."/>
            <person name="Shu W.S."/>
        </authorList>
    </citation>
    <scope>NUCLEOTIDE SEQUENCE [LARGE SCALE GENOMIC DNA]</scope>
    <source>
        <strain evidence="1 2">FACHB-838</strain>
    </source>
</reference>
<dbReference type="RefSeq" id="WP_190942043.1">
    <property type="nucleotide sequence ID" value="NZ_JACJSI010000033.1"/>
</dbReference>
<protein>
    <submittedName>
        <fullName evidence="1">Uncharacterized protein</fullName>
    </submittedName>
</protein>
<name>A0ABR8DPI9_9NOSO</name>
<evidence type="ECO:0000313" key="2">
    <source>
        <dbReference type="Proteomes" id="UP000623440"/>
    </source>
</evidence>
<gene>
    <name evidence="1" type="ORF">H6G97_17840</name>
</gene>